<feature type="domain" description="PurM-like C-terminal" evidence="3">
    <location>
        <begin position="170"/>
        <end position="318"/>
    </location>
</feature>
<evidence type="ECO:0000259" key="2">
    <source>
        <dbReference type="Pfam" id="PF00586"/>
    </source>
</evidence>
<dbReference type="Pfam" id="PF00586">
    <property type="entry name" value="AIRS"/>
    <property type="match status" value="1"/>
</dbReference>
<keyword evidence="5" id="KW-1185">Reference proteome</keyword>
<name>A0ABV3BYP3_9ACTN</name>
<protein>
    <submittedName>
        <fullName evidence="4">AIR synthase-related protein</fullName>
    </submittedName>
</protein>
<comment type="similarity">
    <text evidence="1">Belongs to the HypE family.</text>
</comment>
<comment type="caution">
    <text evidence="4">The sequence shown here is derived from an EMBL/GenBank/DDBJ whole genome shotgun (WGS) entry which is preliminary data.</text>
</comment>
<evidence type="ECO:0000259" key="3">
    <source>
        <dbReference type="Pfam" id="PF02769"/>
    </source>
</evidence>
<dbReference type="Gene3D" id="3.90.650.10">
    <property type="entry name" value="PurM-like C-terminal domain"/>
    <property type="match status" value="1"/>
</dbReference>
<dbReference type="SUPFAM" id="SSF56042">
    <property type="entry name" value="PurM C-terminal domain-like"/>
    <property type="match status" value="1"/>
</dbReference>
<evidence type="ECO:0000313" key="5">
    <source>
        <dbReference type="Proteomes" id="UP001551176"/>
    </source>
</evidence>
<dbReference type="PANTHER" id="PTHR30303">
    <property type="entry name" value="HYDROGENASE ISOENZYMES FORMATION PROTEIN HYPE"/>
    <property type="match status" value="1"/>
</dbReference>
<feature type="domain" description="PurM-like N-terminal" evidence="2">
    <location>
        <begin position="73"/>
        <end position="158"/>
    </location>
</feature>
<dbReference type="InterPro" id="IPR036921">
    <property type="entry name" value="PurM-like_N_sf"/>
</dbReference>
<dbReference type="Pfam" id="PF02769">
    <property type="entry name" value="AIRS_C"/>
    <property type="match status" value="1"/>
</dbReference>
<dbReference type="InterPro" id="IPR016188">
    <property type="entry name" value="PurM-like_N"/>
</dbReference>
<dbReference type="SUPFAM" id="SSF55326">
    <property type="entry name" value="PurM N-terminal domain-like"/>
    <property type="match status" value="1"/>
</dbReference>
<proteinExistence type="inferred from homology"/>
<evidence type="ECO:0000256" key="1">
    <source>
        <dbReference type="ARBA" id="ARBA00006243"/>
    </source>
</evidence>
<accession>A0ABV3BYP3</accession>
<dbReference type="Proteomes" id="UP001551176">
    <property type="component" value="Unassembled WGS sequence"/>
</dbReference>
<evidence type="ECO:0000313" key="4">
    <source>
        <dbReference type="EMBL" id="MEU6826131.1"/>
    </source>
</evidence>
<dbReference type="EMBL" id="JBEYXV010000024">
    <property type="protein sequence ID" value="MEU6826131.1"/>
    <property type="molecule type" value="Genomic_DNA"/>
</dbReference>
<sequence length="345" mass="34072">MSSVSGPAAARVRTAQVGLADDRADGAGGAGGAGGLRGFLRAALGEVCGPCPALAGGVPVVWSGAHVVDPPFYGDGDIGRAAVCRTVNELAAAGAVPLGLSLSAVVEAGLPLGRVRQVADSVRTAARAAGVLVVDVDARVVRAGEADQIYLHTTGIGLRDSPAAPVPRARAGDRLVVSAPLGGFGAHVLSVRARSGHESVIPSGCHPLTGMLERARGAVRQGALRAVRTVGRGGLAAALGAYADESGLGLRVRETALPVQYEARVALEALGVEPVHAASAGCVLVVVAAEAVDVLLAALRADPCGREAAVVGEVTRPGTGPVVLVPADGGPVALEAAAQAPARLA</sequence>
<dbReference type="InterPro" id="IPR011854">
    <property type="entry name" value="HypE"/>
</dbReference>
<dbReference type="PANTHER" id="PTHR30303:SF0">
    <property type="entry name" value="CARBAMOYL DEHYDRATASE HYPE"/>
    <property type="match status" value="1"/>
</dbReference>
<dbReference type="RefSeq" id="WP_359357113.1">
    <property type="nucleotide sequence ID" value="NZ_JBEYXV010000024.1"/>
</dbReference>
<dbReference type="InterPro" id="IPR036676">
    <property type="entry name" value="PurM-like_C_sf"/>
</dbReference>
<dbReference type="Gene3D" id="3.30.1330.10">
    <property type="entry name" value="PurM-like, N-terminal domain"/>
    <property type="match status" value="1"/>
</dbReference>
<reference evidence="4 5" key="1">
    <citation type="submission" date="2024-06" db="EMBL/GenBank/DDBJ databases">
        <title>The Natural Products Discovery Center: Release of the First 8490 Sequenced Strains for Exploring Actinobacteria Biosynthetic Diversity.</title>
        <authorList>
            <person name="Kalkreuter E."/>
            <person name="Kautsar S.A."/>
            <person name="Yang D."/>
            <person name="Bader C.D."/>
            <person name="Teijaro C.N."/>
            <person name="Fluegel L."/>
            <person name="Davis C.M."/>
            <person name="Simpson J.R."/>
            <person name="Lauterbach L."/>
            <person name="Steele A.D."/>
            <person name="Gui C."/>
            <person name="Meng S."/>
            <person name="Li G."/>
            <person name="Viehrig K."/>
            <person name="Ye F."/>
            <person name="Su P."/>
            <person name="Kiefer A.F."/>
            <person name="Nichols A."/>
            <person name="Cepeda A.J."/>
            <person name="Yan W."/>
            <person name="Fan B."/>
            <person name="Jiang Y."/>
            <person name="Adhikari A."/>
            <person name="Zheng C.-J."/>
            <person name="Schuster L."/>
            <person name="Cowan T.M."/>
            <person name="Smanski M.J."/>
            <person name="Chevrette M.G."/>
            <person name="De Carvalho L.P.S."/>
            <person name="Shen B."/>
        </authorList>
    </citation>
    <scope>NUCLEOTIDE SEQUENCE [LARGE SCALE GENOMIC DNA]</scope>
    <source>
        <strain evidence="4 5">NPDC046838</strain>
    </source>
</reference>
<dbReference type="InterPro" id="IPR010918">
    <property type="entry name" value="PurM-like_C_dom"/>
</dbReference>
<gene>
    <name evidence="4" type="ORF">ABZ921_36430</name>
</gene>
<dbReference type="PIRSF" id="PIRSF005644">
    <property type="entry name" value="Hdrgns_mtr_HypE"/>
    <property type="match status" value="1"/>
</dbReference>
<organism evidence="4 5">
    <name type="scientific">Streptomyces atriruber</name>
    <dbReference type="NCBI Taxonomy" id="545121"/>
    <lineage>
        <taxon>Bacteria</taxon>
        <taxon>Bacillati</taxon>
        <taxon>Actinomycetota</taxon>
        <taxon>Actinomycetes</taxon>
        <taxon>Kitasatosporales</taxon>
        <taxon>Streptomycetaceae</taxon>
        <taxon>Streptomyces</taxon>
    </lineage>
</organism>